<proteinExistence type="predicted"/>
<feature type="domain" description="GTP-eEF1A C-terminal" evidence="3">
    <location>
        <begin position="5"/>
        <end position="60"/>
    </location>
</feature>
<accession>C0EJC0</accession>
<evidence type="ECO:0000259" key="3">
    <source>
        <dbReference type="Pfam" id="PF22594"/>
    </source>
</evidence>
<evidence type="ECO:0000256" key="1">
    <source>
        <dbReference type="ARBA" id="ARBA00022741"/>
    </source>
</evidence>
<keyword evidence="1" id="KW-0547">Nucleotide-binding</keyword>
<evidence type="ECO:0000313" key="4">
    <source>
        <dbReference type="EMBL" id="EEG34855.1"/>
    </source>
</evidence>
<evidence type="ECO:0000256" key="2">
    <source>
        <dbReference type="ARBA" id="ARBA00023134"/>
    </source>
</evidence>
<name>C0EJC0_NEIFL</name>
<keyword evidence="5" id="KW-1185">Reference proteome</keyword>
<dbReference type="SUPFAM" id="SSF50465">
    <property type="entry name" value="EF-Tu/eEF-1alpha/eIF2-gamma C-terminal domain"/>
    <property type="match status" value="1"/>
</dbReference>
<protein>
    <recommendedName>
        <fullName evidence="3">GTP-eEF1A C-terminal domain-containing protein</fullName>
    </recommendedName>
</protein>
<dbReference type="InterPro" id="IPR054696">
    <property type="entry name" value="GTP-eEF1A_C"/>
</dbReference>
<dbReference type="AlphaFoldDB" id="C0EJC0"/>
<gene>
    <name evidence="4" type="ORF">NEIFLAOT_00008</name>
</gene>
<keyword evidence="2" id="KW-0342">GTP-binding</keyword>
<dbReference type="Proteomes" id="UP000004457">
    <property type="component" value="Unassembled WGS sequence"/>
</dbReference>
<organism evidence="4 5">
    <name type="scientific">Neisseria flavescens NRL30031/H210</name>
    <dbReference type="NCBI Taxonomy" id="546264"/>
    <lineage>
        <taxon>Bacteria</taxon>
        <taxon>Pseudomonadati</taxon>
        <taxon>Pseudomonadota</taxon>
        <taxon>Betaproteobacteria</taxon>
        <taxon>Neisseriales</taxon>
        <taxon>Neisseriaceae</taxon>
        <taxon>Neisseria</taxon>
    </lineage>
</organism>
<dbReference type="EMBL" id="ACEN01000001">
    <property type="protein sequence ID" value="EEG34855.1"/>
    <property type="molecule type" value="Genomic_DNA"/>
</dbReference>
<dbReference type="Gene3D" id="2.40.30.10">
    <property type="entry name" value="Translation factors"/>
    <property type="match status" value="1"/>
</dbReference>
<dbReference type="GO" id="GO:0005525">
    <property type="term" value="F:GTP binding"/>
    <property type="evidence" value="ECO:0007669"/>
    <property type="project" value="UniProtKB-KW"/>
</dbReference>
<dbReference type="InterPro" id="IPR009001">
    <property type="entry name" value="Transl_elong_EF1A/Init_IF2_C"/>
</dbReference>
<dbReference type="Pfam" id="PF22594">
    <property type="entry name" value="GTP-eEF1A_C"/>
    <property type="match status" value="1"/>
</dbReference>
<dbReference type="eggNOG" id="COG2895">
    <property type="taxonomic scope" value="Bacteria"/>
</dbReference>
<reference evidence="4 5" key="1">
    <citation type="submission" date="2009-01" db="EMBL/GenBank/DDBJ databases">
        <authorList>
            <person name="Fulton L."/>
            <person name="Clifton S."/>
            <person name="Chinwalla A.T."/>
            <person name="Mitreva M."/>
            <person name="Sodergren E."/>
            <person name="Weinstock G."/>
            <person name="Clifton S."/>
            <person name="Dooling D.J."/>
            <person name="Fulton B."/>
            <person name="Minx P."/>
            <person name="Pepin K.H."/>
            <person name="Johnson M."/>
            <person name="Bhonagiri V."/>
            <person name="Nash W.E."/>
            <person name="Mardis E.R."/>
            <person name="Wilson R.K."/>
        </authorList>
    </citation>
    <scope>NUCLEOTIDE SEQUENCE [LARGE SCALE GENOMIC DNA]</scope>
    <source>
        <strain evidence="4 5">NRL30031/H210</strain>
    </source>
</reference>
<comment type="caution">
    <text evidence="4">The sequence shown here is derived from an EMBL/GenBank/DDBJ whole genome shotgun (WGS) entry which is preliminary data.</text>
</comment>
<evidence type="ECO:0000313" key="5">
    <source>
        <dbReference type="Proteomes" id="UP000004457"/>
    </source>
</evidence>
<sequence length="71" mass="7564">MDKLNRAAESAETLKLNDIGSVSFKTQQPLAVAAYEDNHAQGAFILIDEATNHTVAAGMIGKVSEANSFEI</sequence>